<keyword evidence="2" id="KW-1185">Reference proteome</keyword>
<evidence type="ECO:0000313" key="1">
    <source>
        <dbReference type="EMBL" id="MCS4555143.1"/>
    </source>
</evidence>
<sequence>MTKAHILDNSDQIALPLRLLQQRFGDEQWDEAADAIIEQLNIIQPGKSIAVAFEFDASHSNPWFHSMVVTITGATTTELAQLTTWLHQQALLEP</sequence>
<dbReference type="RefSeq" id="WP_238894545.1">
    <property type="nucleotide sequence ID" value="NZ_JAKOGG010000001.1"/>
</dbReference>
<reference evidence="2" key="1">
    <citation type="submission" date="2023-07" db="EMBL/GenBank/DDBJ databases">
        <title>Shewanella mangrovi sp. nov., an acetaldehyde- degrading bacterium isolated from mangrove sediment.</title>
        <authorList>
            <person name="Liu Y."/>
        </authorList>
    </citation>
    <scope>NUCLEOTIDE SEQUENCE [LARGE SCALE GENOMIC DNA]</scope>
    <source>
        <strain evidence="2">C32</strain>
    </source>
</reference>
<organism evidence="1 2">
    <name type="scientific">Shewanella electrica</name>
    <dbReference type="NCBI Taxonomy" id="515560"/>
    <lineage>
        <taxon>Bacteria</taxon>
        <taxon>Pseudomonadati</taxon>
        <taxon>Pseudomonadota</taxon>
        <taxon>Gammaproteobacteria</taxon>
        <taxon>Alteromonadales</taxon>
        <taxon>Shewanellaceae</taxon>
        <taxon>Shewanella</taxon>
    </lineage>
</organism>
<proteinExistence type="predicted"/>
<evidence type="ECO:0000313" key="2">
    <source>
        <dbReference type="Proteomes" id="UP001201549"/>
    </source>
</evidence>
<comment type="caution">
    <text evidence="1">The sequence shown here is derived from an EMBL/GenBank/DDBJ whole genome shotgun (WGS) entry which is preliminary data.</text>
</comment>
<dbReference type="EMBL" id="JAKOGG010000001">
    <property type="protein sequence ID" value="MCS4555143.1"/>
    <property type="molecule type" value="Genomic_DNA"/>
</dbReference>
<gene>
    <name evidence="1" type="ORF">L9G74_01700</name>
</gene>
<dbReference type="Proteomes" id="UP001201549">
    <property type="component" value="Unassembled WGS sequence"/>
</dbReference>
<accession>A0ABT2FG15</accession>
<name>A0ABT2FG15_9GAMM</name>
<protein>
    <submittedName>
        <fullName evidence="1">Uncharacterized protein</fullName>
    </submittedName>
</protein>